<dbReference type="RefSeq" id="WP_306072369.1">
    <property type="nucleotide sequence ID" value="NZ_JAROBZ020000001.1"/>
</dbReference>
<dbReference type="EMBL" id="JAROBZ020000001">
    <property type="protein sequence ID" value="MFB3168999.1"/>
    <property type="molecule type" value="Genomic_DNA"/>
</dbReference>
<keyword evidence="1" id="KW-0472">Membrane</keyword>
<evidence type="ECO:0000313" key="3">
    <source>
        <dbReference type="Proteomes" id="UP001241748"/>
    </source>
</evidence>
<organism evidence="2 3">
    <name type="scientific">Neobacillus driksii</name>
    <dbReference type="NCBI Taxonomy" id="3035913"/>
    <lineage>
        <taxon>Bacteria</taxon>
        <taxon>Bacillati</taxon>
        <taxon>Bacillota</taxon>
        <taxon>Bacilli</taxon>
        <taxon>Bacillales</taxon>
        <taxon>Bacillaceae</taxon>
        <taxon>Neobacillus</taxon>
    </lineage>
</organism>
<accession>A0ABV4YXA2</accession>
<evidence type="ECO:0000256" key="1">
    <source>
        <dbReference type="SAM" id="Phobius"/>
    </source>
</evidence>
<comment type="caution">
    <text evidence="2">The sequence shown here is derived from an EMBL/GenBank/DDBJ whole genome shotgun (WGS) entry which is preliminary data.</text>
</comment>
<protein>
    <recommendedName>
        <fullName evidence="4">DUF3592 domain-containing protein</fullName>
    </recommendedName>
</protein>
<keyword evidence="3" id="KW-1185">Reference proteome</keyword>
<keyword evidence="1" id="KW-1133">Transmembrane helix</keyword>
<name>A0ABV4YXA2_9BACI</name>
<keyword evidence="1" id="KW-0812">Transmembrane</keyword>
<gene>
    <name evidence="2" type="ORF">P5G62_017895</name>
</gene>
<proteinExistence type="predicted"/>
<evidence type="ECO:0000313" key="2">
    <source>
        <dbReference type="EMBL" id="MFB3168999.1"/>
    </source>
</evidence>
<evidence type="ECO:0008006" key="4">
    <source>
        <dbReference type="Google" id="ProtNLM"/>
    </source>
</evidence>
<sequence length="122" mass="14089">MCAPNIFIEQQAFEMCEKIKQNSVYNFIKVDYSEGSNQGFHSQDENTKNRSALITRVFLEDKDGTQYTVEPNPNGVRFAKGEITYKEYKKLQKRETVNGIATFFGILVFFSGLMYLLMKVFA</sequence>
<feature type="transmembrane region" description="Helical" evidence="1">
    <location>
        <begin position="96"/>
        <end position="118"/>
    </location>
</feature>
<dbReference type="Proteomes" id="UP001241748">
    <property type="component" value="Unassembled WGS sequence"/>
</dbReference>
<reference evidence="2 3" key="1">
    <citation type="submission" date="2024-05" db="EMBL/GenBank/DDBJ databases">
        <authorList>
            <person name="Venkateswaran K."/>
        </authorList>
    </citation>
    <scope>NUCLEOTIDE SEQUENCE [LARGE SCALE GENOMIC DNA]</scope>
    <source>
        <strain evidence="2 3">179-C4-2-HS</strain>
    </source>
</reference>